<keyword evidence="2" id="KW-0732">Signal</keyword>
<sequence length="288" mass="29322">MLTRRVLPAVAASLVVVTGAFPAYADDGPDIKTGNCDFISFCVGVGVPGGGGDSQGGGSSGSGGQVSSGDDSAPKCTMEKMDPQPPPGSVFYQGDGKIVYMRSCPDGDTATLDNAVAVGVEPGEDVPAVDPAVLAQQAVDKMKLTGPDVASPQGTGRYVVGMPMWMWVNESPTTFGPNTASASAGGVTVTATAKVTKIDWAMGDGSTVACTGPGTKYAASYGKQESPTCGHTYNRVSAAKPRGKYAVTATSTWTINWQVTGGGGETGQLTEIRQTNVQVAIGELQVVR</sequence>
<dbReference type="EMBL" id="CP108140">
    <property type="protein sequence ID" value="WTP91708.1"/>
    <property type="molecule type" value="Genomic_DNA"/>
</dbReference>
<evidence type="ECO:0000313" key="3">
    <source>
        <dbReference type="EMBL" id="WTP91708.1"/>
    </source>
</evidence>
<name>A0AAU1I971_9ACTN</name>
<feature type="region of interest" description="Disordered" evidence="1">
    <location>
        <begin position="52"/>
        <end position="89"/>
    </location>
</feature>
<gene>
    <name evidence="3" type="ORF">OG477_43710</name>
</gene>
<dbReference type="AlphaFoldDB" id="A0AAU1I971"/>
<proteinExistence type="predicted"/>
<reference evidence="3" key="1">
    <citation type="submission" date="2022-10" db="EMBL/GenBank/DDBJ databases">
        <title>The complete genomes of actinobacterial strains from the NBC collection.</title>
        <authorList>
            <person name="Joergensen T.S."/>
            <person name="Alvarez Arevalo M."/>
            <person name="Sterndorff E.B."/>
            <person name="Faurdal D."/>
            <person name="Vuksanovic O."/>
            <person name="Mourched A.-S."/>
            <person name="Charusanti P."/>
            <person name="Shaw S."/>
            <person name="Blin K."/>
            <person name="Weber T."/>
        </authorList>
    </citation>
    <scope>NUCLEOTIDE SEQUENCE</scope>
    <source>
        <strain evidence="3">NBC 00180</strain>
    </source>
</reference>
<accession>A0AAU1I971</accession>
<feature type="signal peptide" evidence="2">
    <location>
        <begin position="1"/>
        <end position="25"/>
    </location>
</feature>
<organism evidence="3">
    <name type="scientific">Streptomyces sp. NBC_00180</name>
    <dbReference type="NCBI Taxonomy" id="2903632"/>
    <lineage>
        <taxon>Bacteria</taxon>
        <taxon>Bacillati</taxon>
        <taxon>Actinomycetota</taxon>
        <taxon>Actinomycetes</taxon>
        <taxon>Kitasatosporales</taxon>
        <taxon>Streptomycetaceae</taxon>
        <taxon>Streptomyces</taxon>
    </lineage>
</organism>
<protein>
    <submittedName>
        <fullName evidence="3">ATP/GTP-binding protein</fullName>
    </submittedName>
</protein>
<feature type="chain" id="PRO_5043423499" evidence="2">
    <location>
        <begin position="26"/>
        <end position="288"/>
    </location>
</feature>
<feature type="compositionally biased region" description="Gly residues" evidence="1">
    <location>
        <begin position="52"/>
        <end position="66"/>
    </location>
</feature>
<evidence type="ECO:0000256" key="2">
    <source>
        <dbReference type="SAM" id="SignalP"/>
    </source>
</evidence>
<evidence type="ECO:0000256" key="1">
    <source>
        <dbReference type="SAM" id="MobiDB-lite"/>
    </source>
</evidence>